<gene>
    <name evidence="2" type="ORF">Athai_51580</name>
</gene>
<keyword evidence="3" id="KW-1185">Reference proteome</keyword>
<organism evidence="2 3">
    <name type="scientific">Actinocatenispora thailandica</name>
    <dbReference type="NCBI Taxonomy" id="227318"/>
    <lineage>
        <taxon>Bacteria</taxon>
        <taxon>Bacillati</taxon>
        <taxon>Actinomycetota</taxon>
        <taxon>Actinomycetes</taxon>
        <taxon>Micromonosporales</taxon>
        <taxon>Micromonosporaceae</taxon>
        <taxon>Actinocatenispora</taxon>
    </lineage>
</organism>
<dbReference type="Pfam" id="PF13560">
    <property type="entry name" value="HTH_31"/>
    <property type="match status" value="1"/>
</dbReference>
<dbReference type="KEGG" id="atl:Athai_51580"/>
<sequence length="289" mass="32803">MLHHVHMSTRTSPTVKRRRIAAELRRLRARTGMSAEEAGRQVGLSKSAISRIENAESTPQVATVAALMRLYGVAESDIEQISDVARQARTRGWWQRWNDVLPGWFDTYVGLESEASHISEYEPQLVPGLLQTADYARAVIRAEHPDETPEGIERRVELRLQRQQQRLEHPPKLWVVLDEAVLHRIVGSRDVMRNQLKRLADVAVQPGNDLQVLSFEAGEHGSMGSAFFILRFPDVGDTPCVYLETRAGSLYLEEIDEVEQYTTLFDHLRATAVGVRRSEEMISEAINRL</sequence>
<evidence type="ECO:0000313" key="2">
    <source>
        <dbReference type="EMBL" id="BCJ37655.1"/>
    </source>
</evidence>
<dbReference type="InterPro" id="IPR010982">
    <property type="entry name" value="Lambda_DNA-bd_dom_sf"/>
</dbReference>
<proteinExistence type="predicted"/>
<feature type="domain" description="HTH cro/C1-type" evidence="1">
    <location>
        <begin position="24"/>
        <end position="78"/>
    </location>
</feature>
<dbReference type="AlphaFoldDB" id="A0A7R7DTZ7"/>
<reference evidence="2 3" key="1">
    <citation type="submission" date="2020-08" db="EMBL/GenBank/DDBJ databases">
        <title>Whole genome shotgun sequence of Actinocatenispora thailandica NBRC 105041.</title>
        <authorList>
            <person name="Komaki H."/>
            <person name="Tamura T."/>
        </authorList>
    </citation>
    <scope>NUCLEOTIDE SEQUENCE [LARGE SCALE GENOMIC DNA]</scope>
    <source>
        <strain evidence="2 3">NBRC 105041</strain>
    </source>
</reference>
<dbReference type="CDD" id="cd00093">
    <property type="entry name" value="HTH_XRE"/>
    <property type="match status" value="1"/>
</dbReference>
<dbReference type="PROSITE" id="PS50943">
    <property type="entry name" value="HTH_CROC1"/>
    <property type="match status" value="1"/>
</dbReference>
<evidence type="ECO:0000259" key="1">
    <source>
        <dbReference type="PROSITE" id="PS50943"/>
    </source>
</evidence>
<accession>A0A7R7DTZ7</accession>
<dbReference type="SMART" id="SM00530">
    <property type="entry name" value="HTH_XRE"/>
    <property type="match status" value="1"/>
</dbReference>
<dbReference type="GO" id="GO:0003677">
    <property type="term" value="F:DNA binding"/>
    <property type="evidence" value="ECO:0007669"/>
    <property type="project" value="InterPro"/>
</dbReference>
<dbReference type="Proteomes" id="UP000611640">
    <property type="component" value="Chromosome"/>
</dbReference>
<evidence type="ECO:0000313" key="3">
    <source>
        <dbReference type="Proteomes" id="UP000611640"/>
    </source>
</evidence>
<dbReference type="InterPro" id="IPR043917">
    <property type="entry name" value="DUF5753"/>
</dbReference>
<protein>
    <submittedName>
        <fullName evidence="2">Transcriptional regulator</fullName>
    </submittedName>
</protein>
<dbReference type="Gene3D" id="1.10.260.40">
    <property type="entry name" value="lambda repressor-like DNA-binding domains"/>
    <property type="match status" value="1"/>
</dbReference>
<name>A0A7R7DTZ7_9ACTN</name>
<dbReference type="SUPFAM" id="SSF47413">
    <property type="entry name" value="lambda repressor-like DNA-binding domains"/>
    <property type="match status" value="1"/>
</dbReference>
<dbReference type="InterPro" id="IPR001387">
    <property type="entry name" value="Cro/C1-type_HTH"/>
</dbReference>
<dbReference type="EMBL" id="AP023355">
    <property type="protein sequence ID" value="BCJ37655.1"/>
    <property type="molecule type" value="Genomic_DNA"/>
</dbReference>
<dbReference type="Pfam" id="PF19054">
    <property type="entry name" value="DUF5753"/>
    <property type="match status" value="1"/>
</dbReference>